<dbReference type="EC" id="2.7.1.24" evidence="3 4"/>
<comment type="caution">
    <text evidence="5">The sequence shown here is derived from an EMBL/GenBank/DDBJ whole genome shotgun (WGS) entry which is preliminary data.</text>
</comment>
<feature type="binding site" evidence="3">
    <location>
        <begin position="11"/>
        <end position="16"/>
    </location>
    <ligand>
        <name>ATP</name>
        <dbReference type="ChEBI" id="CHEBI:30616"/>
    </ligand>
</feature>
<dbReference type="HAMAP" id="MF_00376">
    <property type="entry name" value="Dephospho_CoA_kinase"/>
    <property type="match status" value="1"/>
</dbReference>
<comment type="subcellular location">
    <subcellularLocation>
        <location evidence="3">Cytoplasm</location>
    </subcellularLocation>
</comment>
<dbReference type="AlphaFoldDB" id="A0A6A8MC91"/>
<keyword evidence="1 3" id="KW-0547">Nucleotide-binding</keyword>
<dbReference type="SUPFAM" id="SSF52540">
    <property type="entry name" value="P-loop containing nucleoside triphosphate hydrolases"/>
    <property type="match status" value="1"/>
</dbReference>
<accession>A0A6A8MC91</accession>
<keyword evidence="3" id="KW-0963">Cytoplasm</keyword>
<dbReference type="GO" id="GO:0005524">
    <property type="term" value="F:ATP binding"/>
    <property type="evidence" value="ECO:0007669"/>
    <property type="project" value="UniProtKB-UniRule"/>
</dbReference>
<dbReference type="CDD" id="cd02022">
    <property type="entry name" value="DPCK"/>
    <property type="match status" value="1"/>
</dbReference>
<sequence length="214" mass="24231">MKKIGITGGIGSGKTAVTDYLEELGYTVLDADLMSRALTAPGGKGIPYIRKNFGDQFITAEGGMNRSKMRDLVFRDKSKLELLEKGTTRILVENLASEAEKLEREGCEVLFFAVPLLMEMGKLSWYDSIWLVTASEETRIKRVISRDGVDRGDVLRIIKRQMSEDEKKKLASEVITNDGDLTELRDKINELLKKYHLRDYHEDPDVISKKKSNL</sequence>
<keyword evidence="3" id="KW-0173">Coenzyme A biosynthesis</keyword>
<evidence type="ECO:0000256" key="4">
    <source>
        <dbReference type="NCBIfam" id="TIGR00152"/>
    </source>
</evidence>
<evidence type="ECO:0000313" key="5">
    <source>
        <dbReference type="EMBL" id="MST69107.1"/>
    </source>
</evidence>
<organism evidence="5">
    <name type="scientific">Baileyella intestinalis</name>
    <dbReference type="NCBI Taxonomy" id="2606709"/>
    <lineage>
        <taxon>Bacteria</taxon>
        <taxon>Bacillati</taxon>
        <taxon>Bacillota</taxon>
        <taxon>Clostridia</taxon>
        <taxon>Peptostreptococcales</taxon>
        <taxon>Anaerovoracaceae</taxon>
        <taxon>Baileyella</taxon>
    </lineage>
</organism>
<proteinExistence type="inferred from homology"/>
<dbReference type="GO" id="GO:0015937">
    <property type="term" value="P:coenzyme A biosynthetic process"/>
    <property type="evidence" value="ECO:0007669"/>
    <property type="project" value="UniProtKB-UniRule"/>
</dbReference>
<keyword evidence="2 3" id="KW-0067">ATP-binding</keyword>
<dbReference type="RefSeq" id="WP_154572575.1">
    <property type="nucleotide sequence ID" value="NZ_VUNB01000004.1"/>
</dbReference>
<gene>
    <name evidence="3" type="primary">coaE</name>
    <name evidence="5" type="ORF">FYJ66_05815</name>
</gene>
<evidence type="ECO:0000256" key="1">
    <source>
        <dbReference type="ARBA" id="ARBA00022741"/>
    </source>
</evidence>
<comment type="function">
    <text evidence="3">Catalyzes the phosphorylation of the 3'-hydroxyl group of dephosphocoenzyme A to form coenzyme A.</text>
</comment>
<comment type="similarity">
    <text evidence="3">Belongs to the CoaE family.</text>
</comment>
<dbReference type="Gene3D" id="3.40.50.300">
    <property type="entry name" value="P-loop containing nucleotide triphosphate hydrolases"/>
    <property type="match status" value="1"/>
</dbReference>
<dbReference type="InterPro" id="IPR027417">
    <property type="entry name" value="P-loop_NTPase"/>
</dbReference>
<dbReference type="PANTHER" id="PTHR10695">
    <property type="entry name" value="DEPHOSPHO-COA KINASE-RELATED"/>
    <property type="match status" value="1"/>
</dbReference>
<keyword evidence="3 5" id="KW-0808">Transferase</keyword>
<reference evidence="5" key="1">
    <citation type="submission" date="2019-09" db="EMBL/GenBank/DDBJ databases">
        <title>In-depth cultivation of the pig gut microbiome towards novel bacterial diversity and tailored functional studies.</title>
        <authorList>
            <person name="Wylensek D."/>
            <person name="Hitch T.C.A."/>
            <person name="Clavel T."/>
        </authorList>
    </citation>
    <scope>NUCLEOTIDE SEQUENCE</scope>
    <source>
        <strain evidence="5">RF-744-FAT-WT-3</strain>
    </source>
</reference>
<comment type="catalytic activity">
    <reaction evidence="3">
        <text>3'-dephospho-CoA + ATP = ADP + CoA + H(+)</text>
        <dbReference type="Rhea" id="RHEA:18245"/>
        <dbReference type="ChEBI" id="CHEBI:15378"/>
        <dbReference type="ChEBI" id="CHEBI:30616"/>
        <dbReference type="ChEBI" id="CHEBI:57287"/>
        <dbReference type="ChEBI" id="CHEBI:57328"/>
        <dbReference type="ChEBI" id="CHEBI:456216"/>
        <dbReference type="EC" id="2.7.1.24"/>
    </reaction>
</comment>
<dbReference type="Pfam" id="PF01121">
    <property type="entry name" value="CoaE"/>
    <property type="match status" value="1"/>
</dbReference>
<dbReference type="NCBIfam" id="TIGR00152">
    <property type="entry name" value="dephospho-CoA kinase"/>
    <property type="match status" value="1"/>
</dbReference>
<dbReference type="EMBL" id="VUNB01000004">
    <property type="protein sequence ID" value="MST69107.1"/>
    <property type="molecule type" value="Genomic_DNA"/>
</dbReference>
<name>A0A6A8MC91_9FIRM</name>
<dbReference type="UniPathway" id="UPA00241">
    <property type="reaction ID" value="UER00356"/>
</dbReference>
<evidence type="ECO:0000256" key="2">
    <source>
        <dbReference type="ARBA" id="ARBA00022840"/>
    </source>
</evidence>
<evidence type="ECO:0000256" key="3">
    <source>
        <dbReference type="HAMAP-Rule" id="MF_00376"/>
    </source>
</evidence>
<comment type="pathway">
    <text evidence="3">Cofactor biosynthesis; coenzyme A biosynthesis; CoA from (R)-pantothenate: step 5/5.</text>
</comment>
<dbReference type="GO" id="GO:0004140">
    <property type="term" value="F:dephospho-CoA kinase activity"/>
    <property type="evidence" value="ECO:0007669"/>
    <property type="project" value="UniProtKB-UniRule"/>
</dbReference>
<dbReference type="GO" id="GO:0005737">
    <property type="term" value="C:cytoplasm"/>
    <property type="evidence" value="ECO:0007669"/>
    <property type="project" value="UniProtKB-SubCell"/>
</dbReference>
<protein>
    <recommendedName>
        <fullName evidence="3 4">Dephospho-CoA kinase</fullName>
        <ecNumber evidence="3 4">2.7.1.24</ecNumber>
    </recommendedName>
    <alternativeName>
        <fullName evidence="3">Dephosphocoenzyme A kinase</fullName>
    </alternativeName>
</protein>
<dbReference type="PANTHER" id="PTHR10695:SF46">
    <property type="entry name" value="BIFUNCTIONAL COENZYME A SYNTHASE-RELATED"/>
    <property type="match status" value="1"/>
</dbReference>
<dbReference type="PROSITE" id="PS51219">
    <property type="entry name" value="DPCK"/>
    <property type="match status" value="1"/>
</dbReference>
<keyword evidence="3 5" id="KW-0418">Kinase</keyword>
<dbReference type="InterPro" id="IPR001977">
    <property type="entry name" value="Depp_CoAkinase"/>
</dbReference>